<name>A0ACD3ZTA8_FUSSC</name>
<dbReference type="Proteomes" id="UP000830768">
    <property type="component" value="Chromosome 13"/>
</dbReference>
<proteinExistence type="predicted"/>
<evidence type="ECO:0000313" key="2">
    <source>
        <dbReference type="Proteomes" id="UP000830768"/>
    </source>
</evidence>
<accession>A0ACD3ZTA8</accession>
<evidence type="ECO:0000313" key="1">
    <source>
        <dbReference type="EMBL" id="UPL04323.1"/>
    </source>
</evidence>
<reference evidence="1" key="1">
    <citation type="submission" date="2021-11" db="EMBL/GenBank/DDBJ databases">
        <title>Fusarium solani-melongenae Genome sequencing and assembly.</title>
        <authorList>
            <person name="Xie S."/>
            <person name="Huang L."/>
            <person name="Zhang X."/>
        </authorList>
    </citation>
    <scope>NUCLEOTIDE SEQUENCE</scope>
    <source>
        <strain evidence="1">CRI 24-3</strain>
    </source>
</reference>
<sequence>MACRVLGFLLATLAIGISPCSAEGGPDAFVDLGYAKYNGVRLAKSGVDQYLGMRFAQAPVGDLRWRAPKNPKSVLTAQNATEFGPICIGVGAALNGSAESEDCLFVNVFTPSNAKPGAKLPVWLYIQGGAYQTNANHDYNGTEVVQRSGHNIIVVNFNYRVGAYGFLASEDVRNNGDLNVGLLDQRQLMKWVQKHISKFGGDPKHVVVHGTSAGAGSLSHHLTAYGGYDDKLFVGGISHANYWAYQGTVAQDQYKYDQFVSDVGCSRASDKMRCLRNANVTQIKAGNRVGPLQGAASNNPPPITYWQPVIDGDFVRGSLYDAFSKGKFVKASLFASNAATLDDFSTSLRNWYPPLSLFSDIPNILDLYPLEPPLPRHAAWFPSLKSALTDSAFVCPADWITKSATKYIPSKVWRCRFKMEDPSADALGLGTIHGADGAAMWGLSAFGGDAALPSFATTNAPIIPVVMDYFISFIRSLDPNTYRATGSPEWEKWGTGRQMLLETNKTKMETPPQLHTDRCNYWKNMSTKMRI</sequence>
<keyword evidence="2" id="KW-1185">Reference proteome</keyword>
<organism evidence="1 2">
    <name type="scientific">Fusarium solani subsp. cucurbitae</name>
    <name type="common">Neocosmosporum cucurbitae</name>
    <dbReference type="NCBI Taxonomy" id="2747967"/>
    <lineage>
        <taxon>Eukaryota</taxon>
        <taxon>Fungi</taxon>
        <taxon>Dikarya</taxon>
        <taxon>Ascomycota</taxon>
        <taxon>Pezizomycotina</taxon>
        <taxon>Sordariomycetes</taxon>
        <taxon>Hypocreomycetidae</taxon>
        <taxon>Hypocreales</taxon>
        <taxon>Nectriaceae</taxon>
        <taxon>Fusarium</taxon>
        <taxon>Fusarium solani species complex</taxon>
    </lineage>
</organism>
<gene>
    <name evidence="1" type="ORF">LCI18_015257</name>
</gene>
<protein>
    <submittedName>
        <fullName evidence="1">Uncharacterized protein</fullName>
    </submittedName>
</protein>
<dbReference type="EMBL" id="CP090041">
    <property type="protein sequence ID" value="UPL04323.1"/>
    <property type="molecule type" value="Genomic_DNA"/>
</dbReference>